<dbReference type="Proteomes" id="UP000663872">
    <property type="component" value="Unassembled WGS sequence"/>
</dbReference>
<evidence type="ECO:0000313" key="7">
    <source>
        <dbReference type="Proteomes" id="UP000663873"/>
    </source>
</evidence>
<dbReference type="Proteomes" id="UP000663873">
    <property type="component" value="Unassembled WGS sequence"/>
</dbReference>
<dbReference type="OrthoDB" id="10056907at2759"/>
<dbReference type="Proteomes" id="UP000663825">
    <property type="component" value="Unassembled WGS sequence"/>
</dbReference>
<evidence type="ECO:0000313" key="2">
    <source>
        <dbReference type="EMBL" id="CAF3398279.1"/>
    </source>
</evidence>
<evidence type="ECO:0000313" key="4">
    <source>
        <dbReference type="EMBL" id="CAF4222572.1"/>
    </source>
</evidence>
<organism evidence="4 7">
    <name type="scientific">Rotaria socialis</name>
    <dbReference type="NCBI Taxonomy" id="392032"/>
    <lineage>
        <taxon>Eukaryota</taxon>
        <taxon>Metazoa</taxon>
        <taxon>Spiralia</taxon>
        <taxon>Gnathifera</taxon>
        <taxon>Rotifera</taxon>
        <taxon>Eurotatoria</taxon>
        <taxon>Bdelloidea</taxon>
        <taxon>Philodinida</taxon>
        <taxon>Philodinidae</taxon>
        <taxon>Rotaria</taxon>
    </lineage>
</organism>
<evidence type="ECO:0000313" key="6">
    <source>
        <dbReference type="EMBL" id="CAF4968044.1"/>
    </source>
</evidence>
<dbReference type="AlphaFoldDB" id="A0A820D863"/>
<name>A0A820D863_9BILA</name>
<dbReference type="Proteomes" id="UP000663833">
    <property type="component" value="Unassembled WGS sequence"/>
</dbReference>
<dbReference type="EMBL" id="CAJNYD010003295">
    <property type="protein sequence ID" value="CAF3495499.1"/>
    <property type="molecule type" value="Genomic_DNA"/>
</dbReference>
<evidence type="ECO:0000313" key="3">
    <source>
        <dbReference type="EMBL" id="CAF3495499.1"/>
    </source>
</evidence>
<reference evidence="4" key="1">
    <citation type="submission" date="2021-02" db="EMBL/GenBank/DDBJ databases">
        <authorList>
            <person name="Nowell W R."/>
        </authorList>
    </citation>
    <scope>NUCLEOTIDE SEQUENCE</scope>
</reference>
<dbReference type="Proteomes" id="UP000663848">
    <property type="component" value="Unassembled WGS sequence"/>
</dbReference>
<dbReference type="EMBL" id="CAJNYT010001168">
    <property type="protein sequence ID" value="CAF3398279.1"/>
    <property type="molecule type" value="Genomic_DNA"/>
</dbReference>
<dbReference type="EMBL" id="CAJNXB010003419">
    <property type="protein sequence ID" value="CAF3313097.1"/>
    <property type="molecule type" value="Genomic_DNA"/>
</dbReference>
<proteinExistence type="predicted"/>
<dbReference type="EMBL" id="CAJOBO010001140">
    <property type="protein sequence ID" value="CAF4343144.1"/>
    <property type="molecule type" value="Genomic_DNA"/>
</dbReference>
<dbReference type="Proteomes" id="UP000663851">
    <property type="component" value="Unassembled WGS sequence"/>
</dbReference>
<evidence type="ECO:0000313" key="1">
    <source>
        <dbReference type="EMBL" id="CAF3313097.1"/>
    </source>
</evidence>
<dbReference type="EMBL" id="CAJOBP010000803">
    <property type="protein sequence ID" value="CAF4222572.1"/>
    <property type="molecule type" value="Genomic_DNA"/>
</dbReference>
<comment type="caution">
    <text evidence="4">The sequence shown here is derived from an EMBL/GenBank/DDBJ whole genome shotgun (WGS) entry which is preliminary data.</text>
</comment>
<accession>A0A820D863</accession>
<gene>
    <name evidence="2" type="ORF">GRG538_LOCUS9770</name>
    <name evidence="5" type="ORF">HFQ381_LOCUS16237</name>
    <name evidence="3" type="ORF">LUA448_LOCUS24951</name>
    <name evidence="6" type="ORF">QYT958_LOCUS34931</name>
    <name evidence="1" type="ORF">TIS948_LOCUS19466</name>
    <name evidence="4" type="ORF">UJA718_LOCUS7828</name>
</gene>
<protein>
    <submittedName>
        <fullName evidence="4">Uncharacterized protein</fullName>
    </submittedName>
</protein>
<dbReference type="EMBL" id="CAJOBR010025760">
    <property type="protein sequence ID" value="CAF4968044.1"/>
    <property type="molecule type" value="Genomic_DNA"/>
</dbReference>
<evidence type="ECO:0000313" key="5">
    <source>
        <dbReference type="EMBL" id="CAF4343144.1"/>
    </source>
</evidence>
<keyword evidence="7" id="KW-1185">Reference proteome</keyword>
<sequence length="144" mass="16784">MSQSCSIHKYIRAPRGCCQKSLCLQHSSEHNALLVGQLNSFTDEINALDDRLRTLNTQNTTSNHHQKRQQWRDNCHKEIDCLLEKKCQDLDQVINENMELHRKELNRIHLKITDLTNAQEATRQDIDSLNATIHPLKSEMNKIE</sequence>